<accession>A0A6M3X7J1</accession>
<sequence>MKCPDCGKFMRMGEEIDDPLEDEVVRWWFCKCEVEYPEHIYFKSSLKHRRNAEGEKVCNEDCANCPVRYECPDSPYEYSIEETKKRIP</sequence>
<evidence type="ECO:0000313" key="1">
    <source>
        <dbReference type="EMBL" id="QJH93123.1"/>
    </source>
</evidence>
<dbReference type="AlphaFoldDB" id="A0A6M3X7J1"/>
<organism evidence="1">
    <name type="scientific">viral metagenome</name>
    <dbReference type="NCBI Taxonomy" id="1070528"/>
    <lineage>
        <taxon>unclassified sequences</taxon>
        <taxon>metagenomes</taxon>
        <taxon>organismal metagenomes</taxon>
    </lineage>
</organism>
<protein>
    <submittedName>
        <fullName evidence="1">Uncharacterized protein</fullName>
    </submittedName>
</protein>
<dbReference type="EMBL" id="MT143948">
    <property type="protein sequence ID" value="QJH93123.1"/>
    <property type="molecule type" value="Genomic_DNA"/>
</dbReference>
<reference evidence="1" key="1">
    <citation type="submission" date="2020-03" db="EMBL/GenBank/DDBJ databases">
        <title>The deep terrestrial virosphere.</title>
        <authorList>
            <person name="Holmfeldt K."/>
            <person name="Nilsson E."/>
            <person name="Simone D."/>
            <person name="Lopez-Fernandez M."/>
            <person name="Wu X."/>
            <person name="de Brujin I."/>
            <person name="Lundin D."/>
            <person name="Andersson A."/>
            <person name="Bertilsson S."/>
            <person name="Dopson M."/>
        </authorList>
    </citation>
    <scope>NUCLEOTIDE SEQUENCE</scope>
    <source>
        <strain evidence="1">MM171B02903</strain>
    </source>
</reference>
<gene>
    <name evidence="1" type="ORF">MM171B02903_0002</name>
</gene>
<name>A0A6M3X7J1_9ZZZZ</name>
<proteinExistence type="predicted"/>